<evidence type="ECO:0000256" key="1">
    <source>
        <dbReference type="SAM" id="MobiDB-lite"/>
    </source>
</evidence>
<sequence>MADPAPQNSAASDVTVAVAVDEADPDVGPVGVPLDVAGEGVPLGPEHDATADIARTSTSADPNAVSRLLGWNISVSFHNRLLKGGPGQWERVFMPHRPRSNISQLCSGRHGKRTDGAQTRCGEWGSLGHPRGGPAASGVESPEPRAPGALPPSAPSNAGPGGPAGLFQAADVFLC</sequence>
<feature type="region of interest" description="Disordered" evidence="1">
    <location>
        <begin position="122"/>
        <end position="163"/>
    </location>
</feature>
<name>A0ABP9SPV5_9MICC</name>
<proteinExistence type="predicted"/>
<evidence type="ECO:0000313" key="2">
    <source>
        <dbReference type="EMBL" id="GAA5199745.1"/>
    </source>
</evidence>
<reference evidence="3" key="1">
    <citation type="journal article" date="2019" name="Int. J. Syst. Evol. Microbiol.">
        <title>The Global Catalogue of Microorganisms (GCM) 10K type strain sequencing project: providing services to taxonomists for standard genome sequencing and annotation.</title>
        <authorList>
            <consortium name="The Broad Institute Genomics Platform"/>
            <consortium name="The Broad Institute Genome Sequencing Center for Infectious Disease"/>
            <person name="Wu L."/>
            <person name="Ma J."/>
        </authorList>
    </citation>
    <scope>NUCLEOTIDE SEQUENCE [LARGE SCALE GENOMIC DNA]</scope>
    <source>
        <strain evidence="3">JCM 18514</strain>
    </source>
</reference>
<evidence type="ECO:0000313" key="3">
    <source>
        <dbReference type="Proteomes" id="UP001500200"/>
    </source>
</evidence>
<accession>A0ABP9SPV5</accession>
<dbReference type="Proteomes" id="UP001500200">
    <property type="component" value="Unassembled WGS sequence"/>
</dbReference>
<comment type="caution">
    <text evidence="2">The sequence shown here is derived from an EMBL/GenBank/DDBJ whole genome shotgun (WGS) entry which is preliminary data.</text>
</comment>
<organism evidence="2 3">
    <name type="scientific">Arthrobacter gyeryongensis</name>
    <dbReference type="NCBI Taxonomy" id="1650592"/>
    <lineage>
        <taxon>Bacteria</taxon>
        <taxon>Bacillati</taxon>
        <taxon>Actinomycetota</taxon>
        <taxon>Actinomycetes</taxon>
        <taxon>Micrococcales</taxon>
        <taxon>Micrococcaceae</taxon>
        <taxon>Arthrobacter</taxon>
    </lineage>
</organism>
<keyword evidence="3" id="KW-1185">Reference proteome</keyword>
<dbReference type="EMBL" id="BAABKK010000030">
    <property type="protein sequence ID" value="GAA5199745.1"/>
    <property type="molecule type" value="Genomic_DNA"/>
</dbReference>
<gene>
    <name evidence="2" type="ORF">GCM10023346_40240</name>
</gene>
<protein>
    <submittedName>
        <fullName evidence="2">Uncharacterized protein</fullName>
    </submittedName>
</protein>